<dbReference type="InterPro" id="IPR002142">
    <property type="entry name" value="Peptidase_S49"/>
</dbReference>
<dbReference type="GO" id="GO:0008236">
    <property type="term" value="F:serine-type peptidase activity"/>
    <property type="evidence" value="ECO:0007669"/>
    <property type="project" value="UniProtKB-KW"/>
</dbReference>
<evidence type="ECO:0000256" key="3">
    <source>
        <dbReference type="ARBA" id="ARBA00022801"/>
    </source>
</evidence>
<evidence type="ECO:0000313" key="8">
    <source>
        <dbReference type="EMBL" id="KIF82678.1"/>
    </source>
</evidence>
<dbReference type="Gene3D" id="3.90.226.10">
    <property type="entry name" value="2-enoyl-CoA Hydratase, Chain A, domain 1"/>
    <property type="match status" value="1"/>
</dbReference>
<comment type="similarity">
    <text evidence="1">Belongs to the peptidase S49 family.</text>
</comment>
<keyword evidence="4" id="KW-0720">Serine protease</keyword>
<dbReference type="AlphaFoldDB" id="A0A0C1Y6U4"/>
<feature type="domain" description="Peptidase S49" evidence="7">
    <location>
        <begin position="147"/>
        <end position="288"/>
    </location>
</feature>
<dbReference type="CDD" id="cd07023">
    <property type="entry name" value="S49_Sppa_N_C"/>
    <property type="match status" value="1"/>
</dbReference>
<reference evidence="8 9" key="1">
    <citation type="submission" date="2014-12" db="EMBL/GenBank/DDBJ databases">
        <title>Denitrispirillum autotrophicum gen. nov., sp. nov., Denitrifying, Facultatively Autotrophic Bacteria Isolated from Rice Paddy Soil.</title>
        <authorList>
            <person name="Ishii S."/>
            <person name="Ashida N."/>
            <person name="Ohno H."/>
            <person name="Otsuka S."/>
            <person name="Yokota A."/>
            <person name="Senoo K."/>
        </authorList>
    </citation>
    <scope>NUCLEOTIDE SEQUENCE [LARGE SCALE GENOMIC DNA]</scope>
    <source>
        <strain evidence="8 9">TSA66</strain>
    </source>
</reference>
<name>A0A0C1Y6U4_9BURK</name>
<evidence type="ECO:0000256" key="5">
    <source>
        <dbReference type="SAM" id="MobiDB-lite"/>
    </source>
</evidence>
<evidence type="ECO:0000256" key="2">
    <source>
        <dbReference type="ARBA" id="ARBA00022670"/>
    </source>
</evidence>
<feature type="transmembrane region" description="Helical" evidence="6">
    <location>
        <begin position="49"/>
        <end position="69"/>
    </location>
</feature>
<accession>A0A0C1Y6U4</accession>
<evidence type="ECO:0000256" key="6">
    <source>
        <dbReference type="SAM" id="Phobius"/>
    </source>
</evidence>
<keyword evidence="2" id="KW-0645">Protease</keyword>
<dbReference type="Proteomes" id="UP000031572">
    <property type="component" value="Unassembled WGS sequence"/>
</dbReference>
<dbReference type="SUPFAM" id="SSF52096">
    <property type="entry name" value="ClpP/crotonase"/>
    <property type="match status" value="1"/>
</dbReference>
<dbReference type="GO" id="GO:0006508">
    <property type="term" value="P:proteolysis"/>
    <property type="evidence" value="ECO:0007669"/>
    <property type="project" value="UniProtKB-KW"/>
</dbReference>
<evidence type="ECO:0000256" key="1">
    <source>
        <dbReference type="ARBA" id="ARBA00008683"/>
    </source>
</evidence>
<keyword evidence="6" id="KW-0812">Transmembrane</keyword>
<gene>
    <name evidence="8" type="ORF">TSA66_20570</name>
</gene>
<protein>
    <submittedName>
        <fullName evidence="8">Peptidase S49</fullName>
    </submittedName>
</protein>
<evidence type="ECO:0000313" key="9">
    <source>
        <dbReference type="Proteomes" id="UP000031572"/>
    </source>
</evidence>
<dbReference type="InterPro" id="IPR029045">
    <property type="entry name" value="ClpP/crotonase-like_dom_sf"/>
</dbReference>
<sequence length="333" mass="36487">MIDNNSEENRPVSPTATGPARKEGWEREVLEKLAFASLDEQRTRRRWNIFFRFVTLGVIVVGLWMAFVLSNQEEEIVGPHTALIEIDGTIETGTSGAADSVIPALNRAFSEDNSVGIILRINSPGGSPVQAGIINDEMIRLRKEYPRKPLYVVVDEVCASGGYYIAAGADKIFVNKASIVGSIGVLMDGFGFTGLMDKVGVERRLMTAGENKGFLDPFSPQTARQKNYAQDMLNTVHQQFIDVVRQGRGKRLKETPETFSGLFWIGSQAVDMGLADGFGTVDTVARDVLKAEDIVDYTQREGLSERLLKKFGGAVGSAAMGAFWSHSAKPSFR</sequence>
<evidence type="ECO:0000259" key="7">
    <source>
        <dbReference type="Pfam" id="PF01343"/>
    </source>
</evidence>
<dbReference type="EMBL" id="JWJG01000028">
    <property type="protein sequence ID" value="KIF82678.1"/>
    <property type="molecule type" value="Genomic_DNA"/>
</dbReference>
<keyword evidence="9" id="KW-1185">Reference proteome</keyword>
<dbReference type="PANTHER" id="PTHR42987">
    <property type="entry name" value="PEPTIDASE S49"/>
    <property type="match status" value="1"/>
</dbReference>
<keyword evidence="6" id="KW-0472">Membrane</keyword>
<dbReference type="STRING" id="709839.TSA66_20570"/>
<comment type="caution">
    <text evidence="8">The sequence shown here is derived from an EMBL/GenBank/DDBJ whole genome shotgun (WGS) entry which is preliminary data.</text>
</comment>
<keyword evidence="3" id="KW-0378">Hydrolase</keyword>
<dbReference type="InterPro" id="IPR047272">
    <property type="entry name" value="S49_SppA_C"/>
</dbReference>
<organism evidence="8 9">
    <name type="scientific">Noviherbaspirillum autotrophicum</name>
    <dbReference type="NCBI Taxonomy" id="709839"/>
    <lineage>
        <taxon>Bacteria</taxon>
        <taxon>Pseudomonadati</taxon>
        <taxon>Pseudomonadota</taxon>
        <taxon>Betaproteobacteria</taxon>
        <taxon>Burkholderiales</taxon>
        <taxon>Oxalobacteraceae</taxon>
        <taxon>Noviherbaspirillum</taxon>
    </lineage>
</organism>
<feature type="region of interest" description="Disordered" evidence="5">
    <location>
        <begin position="1"/>
        <end position="23"/>
    </location>
</feature>
<dbReference type="OrthoDB" id="9764363at2"/>
<dbReference type="PANTHER" id="PTHR42987:SF8">
    <property type="entry name" value="PROTEINASE"/>
    <property type="match status" value="1"/>
</dbReference>
<keyword evidence="6" id="KW-1133">Transmembrane helix</keyword>
<evidence type="ECO:0000256" key="4">
    <source>
        <dbReference type="ARBA" id="ARBA00022825"/>
    </source>
</evidence>
<dbReference type="RefSeq" id="WP_040041355.1">
    <property type="nucleotide sequence ID" value="NZ_JWJG01000028.1"/>
</dbReference>
<dbReference type="Pfam" id="PF01343">
    <property type="entry name" value="Peptidase_S49"/>
    <property type="match status" value="1"/>
</dbReference>
<proteinExistence type="inferred from homology"/>